<sequence>MTAKQVDVLLIGAGAMSSTLGMLLKQLDPSLKMAMVERLDQVAQESTDALNNAGTGHAAYCELNYTPQLEDGSIDTTKALNINSAFEMSLQFWSYLVEEGSLPAPSNFINPTPHCSFVWGDENVAFLRKRYETLSQHHLFRDMEYSEEPAQITEWMPLIMKSRKPGEKVAATRVAYGTDVNFGELSRSLVSNLVKQEDFDLFLSHSVEGLRQSKDGSWRVILKDMAAGQSKVIDAKFIFIGAGGAALPLLQKSGIKESKGYGGFPVSGQWLICNNPEVIEQHAAKVYGKPPLGAPPMSVPHLDTRIINGKKALLFGPFAGFTTKFLKQGSFLDLACSVRANNLRPLMSVGVNNLDLTRYLISESLQSHEARVKALQKYFPEARKEDWQLSIAGQRVQIIKRNEKGGGKLEFGTEVIVSEDKSIAALLGASPGASTAVQAMLQVIERAHPKLLASDEGQRMIKAMIPSYGEKLAENEALLKEVRTRTLATLELEKSSKAEPARGVA</sequence>
<dbReference type="EMBL" id="FOLH01000001">
    <property type="protein sequence ID" value="SFB86145.1"/>
    <property type="molecule type" value="Genomic_DNA"/>
</dbReference>
<dbReference type="GO" id="GO:0008924">
    <property type="term" value="F:L-malate dehydrogenase (quinone) activity"/>
    <property type="evidence" value="ECO:0007669"/>
    <property type="project" value="UniProtKB-UniRule"/>
</dbReference>
<comment type="cofactor">
    <cofactor evidence="2 9">
        <name>FAD</name>
        <dbReference type="ChEBI" id="CHEBI:57692"/>
    </cofactor>
</comment>
<keyword evidence="6 9" id="KW-0285">Flavoprotein</keyword>
<evidence type="ECO:0000256" key="7">
    <source>
        <dbReference type="ARBA" id="ARBA00022827"/>
    </source>
</evidence>
<keyword evidence="7 9" id="KW-0274">FAD</keyword>
<evidence type="ECO:0000313" key="11">
    <source>
        <dbReference type="Proteomes" id="UP000199058"/>
    </source>
</evidence>
<dbReference type="InterPro" id="IPR036188">
    <property type="entry name" value="FAD/NAD-bd_sf"/>
</dbReference>
<dbReference type="NCBIfam" id="NF009875">
    <property type="entry name" value="PRK13339.1"/>
    <property type="match status" value="1"/>
</dbReference>
<dbReference type="GO" id="GO:0047545">
    <property type="term" value="F:(S)-2-hydroxyglutarate dehydrogenase activity"/>
    <property type="evidence" value="ECO:0007669"/>
    <property type="project" value="TreeGrafter"/>
</dbReference>
<dbReference type="GO" id="GO:0006099">
    <property type="term" value="P:tricarboxylic acid cycle"/>
    <property type="evidence" value="ECO:0007669"/>
    <property type="project" value="UniProtKB-UniRule"/>
</dbReference>
<dbReference type="NCBIfam" id="NF003606">
    <property type="entry name" value="PRK05257.2-1"/>
    <property type="match status" value="1"/>
</dbReference>
<evidence type="ECO:0000256" key="4">
    <source>
        <dbReference type="ARBA" id="ARBA00006389"/>
    </source>
</evidence>
<dbReference type="OrthoDB" id="9763983at2"/>
<name>A0A1I1EGB1_9GAMM</name>
<dbReference type="EC" id="1.1.5.4" evidence="9"/>
<evidence type="ECO:0000256" key="5">
    <source>
        <dbReference type="ARBA" id="ARBA00022532"/>
    </source>
</evidence>
<dbReference type="NCBIfam" id="NF003605">
    <property type="entry name" value="PRK05257.1-4"/>
    <property type="match status" value="1"/>
</dbReference>
<dbReference type="Pfam" id="PF06039">
    <property type="entry name" value="Mqo"/>
    <property type="match status" value="1"/>
</dbReference>
<proteinExistence type="inferred from homology"/>
<keyword evidence="8 9" id="KW-0560">Oxidoreductase</keyword>
<dbReference type="NCBIfam" id="NF003603">
    <property type="entry name" value="PRK05257.1-1"/>
    <property type="match status" value="1"/>
</dbReference>
<dbReference type="NCBIfam" id="NF003611">
    <property type="entry name" value="PRK05257.3-2"/>
    <property type="match status" value="1"/>
</dbReference>
<dbReference type="AlphaFoldDB" id="A0A1I1EGB1"/>
<dbReference type="HAMAP" id="MF_00212">
    <property type="entry name" value="MQO"/>
    <property type="match status" value="1"/>
</dbReference>
<gene>
    <name evidence="9" type="primary">mqo</name>
    <name evidence="10" type="ORF">SAMN05660443_0590</name>
</gene>
<keyword evidence="5 9" id="KW-0816">Tricarboxylic acid cycle</keyword>
<dbReference type="PANTHER" id="PTHR43104:SF2">
    <property type="entry name" value="L-2-HYDROXYGLUTARATE DEHYDROGENASE, MITOCHONDRIAL"/>
    <property type="match status" value="1"/>
</dbReference>
<dbReference type="NCBIfam" id="NF003608">
    <property type="entry name" value="PRK05257.2-4"/>
    <property type="match status" value="1"/>
</dbReference>
<evidence type="ECO:0000256" key="6">
    <source>
        <dbReference type="ARBA" id="ARBA00022630"/>
    </source>
</evidence>
<organism evidence="10 11">
    <name type="scientific">Marinospirillum celere</name>
    <dbReference type="NCBI Taxonomy" id="1122252"/>
    <lineage>
        <taxon>Bacteria</taxon>
        <taxon>Pseudomonadati</taxon>
        <taxon>Pseudomonadota</taxon>
        <taxon>Gammaproteobacteria</taxon>
        <taxon>Oceanospirillales</taxon>
        <taxon>Oceanospirillaceae</taxon>
        <taxon>Marinospirillum</taxon>
    </lineage>
</organism>
<evidence type="ECO:0000256" key="2">
    <source>
        <dbReference type="ARBA" id="ARBA00001974"/>
    </source>
</evidence>
<dbReference type="NCBIfam" id="TIGR01320">
    <property type="entry name" value="mal_quin_oxido"/>
    <property type="match status" value="1"/>
</dbReference>
<reference evidence="10 11" key="1">
    <citation type="submission" date="2016-10" db="EMBL/GenBank/DDBJ databases">
        <authorList>
            <person name="de Groot N.N."/>
        </authorList>
    </citation>
    <scope>NUCLEOTIDE SEQUENCE [LARGE SCALE GENOMIC DNA]</scope>
    <source>
        <strain evidence="10 11">DSM 18438</strain>
    </source>
</reference>
<dbReference type="InterPro" id="IPR006231">
    <property type="entry name" value="MQO"/>
</dbReference>
<dbReference type="SUPFAM" id="SSF51905">
    <property type="entry name" value="FAD/NAD(P)-binding domain"/>
    <property type="match status" value="1"/>
</dbReference>
<accession>A0A1I1EGB1</accession>
<keyword evidence="11" id="KW-1185">Reference proteome</keyword>
<dbReference type="UniPathway" id="UPA00223">
    <property type="reaction ID" value="UER01008"/>
</dbReference>
<dbReference type="NCBIfam" id="NF003613">
    <property type="entry name" value="PRK05257.3-4"/>
    <property type="match status" value="1"/>
</dbReference>
<dbReference type="STRING" id="1122252.SAMN05660443_0590"/>
<dbReference type="RefSeq" id="WP_091958891.1">
    <property type="nucleotide sequence ID" value="NZ_FOLH01000001.1"/>
</dbReference>
<comment type="pathway">
    <text evidence="3 9">Carbohydrate metabolism; tricarboxylic acid cycle; oxaloacetate from (S)-malate (quinone route): step 1/1.</text>
</comment>
<protein>
    <recommendedName>
        <fullName evidence="9">Probable malate:quinone oxidoreductase</fullName>
        <ecNumber evidence="9">1.1.5.4</ecNumber>
    </recommendedName>
    <alternativeName>
        <fullName evidence="9">MQO</fullName>
    </alternativeName>
    <alternativeName>
        <fullName evidence="9">Malate dehydrogenase [quinone]</fullName>
    </alternativeName>
</protein>
<evidence type="ECO:0000313" key="10">
    <source>
        <dbReference type="EMBL" id="SFB86145.1"/>
    </source>
</evidence>
<evidence type="ECO:0000256" key="8">
    <source>
        <dbReference type="ARBA" id="ARBA00023002"/>
    </source>
</evidence>
<evidence type="ECO:0000256" key="1">
    <source>
        <dbReference type="ARBA" id="ARBA00001139"/>
    </source>
</evidence>
<comment type="catalytic activity">
    <reaction evidence="1 9">
        <text>(S)-malate + a quinone = a quinol + oxaloacetate</text>
        <dbReference type="Rhea" id="RHEA:46012"/>
        <dbReference type="ChEBI" id="CHEBI:15589"/>
        <dbReference type="ChEBI" id="CHEBI:16452"/>
        <dbReference type="ChEBI" id="CHEBI:24646"/>
        <dbReference type="ChEBI" id="CHEBI:132124"/>
        <dbReference type="EC" id="1.1.5.4"/>
    </reaction>
</comment>
<dbReference type="Proteomes" id="UP000199058">
    <property type="component" value="Unassembled WGS sequence"/>
</dbReference>
<evidence type="ECO:0000256" key="3">
    <source>
        <dbReference type="ARBA" id="ARBA00005012"/>
    </source>
</evidence>
<evidence type="ECO:0000256" key="9">
    <source>
        <dbReference type="HAMAP-Rule" id="MF_00212"/>
    </source>
</evidence>
<dbReference type="PANTHER" id="PTHR43104">
    <property type="entry name" value="L-2-HYDROXYGLUTARATE DEHYDROGENASE, MITOCHONDRIAL"/>
    <property type="match status" value="1"/>
</dbReference>
<comment type="similarity">
    <text evidence="4 9">Belongs to the MQO family.</text>
</comment>